<name>A0A836CDY4_9STRA</name>
<evidence type="ECO:0000313" key="8">
    <source>
        <dbReference type="EMBL" id="KAG5180446.1"/>
    </source>
</evidence>
<gene>
    <name evidence="8" type="ORF">JKP88DRAFT_279561</name>
</gene>
<keyword evidence="5 7" id="KW-0472">Membrane</keyword>
<keyword evidence="9" id="KW-1185">Reference proteome</keyword>
<dbReference type="PANTHER" id="PTHR30509">
    <property type="entry name" value="P-HYDROXYBENZOIC ACID EFFLUX PUMP SUBUNIT-RELATED"/>
    <property type="match status" value="1"/>
</dbReference>
<evidence type="ECO:0000256" key="2">
    <source>
        <dbReference type="ARBA" id="ARBA00022475"/>
    </source>
</evidence>
<organism evidence="8 9">
    <name type="scientific">Tribonema minus</name>
    <dbReference type="NCBI Taxonomy" id="303371"/>
    <lineage>
        <taxon>Eukaryota</taxon>
        <taxon>Sar</taxon>
        <taxon>Stramenopiles</taxon>
        <taxon>Ochrophyta</taxon>
        <taxon>PX clade</taxon>
        <taxon>Xanthophyceae</taxon>
        <taxon>Tribonematales</taxon>
        <taxon>Tribonemataceae</taxon>
        <taxon>Tribonema</taxon>
    </lineage>
</organism>
<feature type="compositionally biased region" description="Basic and acidic residues" evidence="6">
    <location>
        <begin position="1"/>
        <end position="23"/>
    </location>
</feature>
<feature type="region of interest" description="Disordered" evidence="6">
    <location>
        <begin position="939"/>
        <end position="965"/>
    </location>
</feature>
<keyword evidence="2" id="KW-1003">Cell membrane</keyword>
<dbReference type="AlphaFoldDB" id="A0A836CDY4"/>
<feature type="region of interest" description="Disordered" evidence="6">
    <location>
        <begin position="460"/>
        <end position="495"/>
    </location>
</feature>
<keyword evidence="4 7" id="KW-1133">Transmembrane helix</keyword>
<evidence type="ECO:0000256" key="5">
    <source>
        <dbReference type="ARBA" id="ARBA00023136"/>
    </source>
</evidence>
<protein>
    <submittedName>
        <fullName evidence="8">Uncharacterized protein</fullName>
    </submittedName>
</protein>
<evidence type="ECO:0000313" key="9">
    <source>
        <dbReference type="Proteomes" id="UP000664859"/>
    </source>
</evidence>
<feature type="transmembrane region" description="Helical" evidence="7">
    <location>
        <begin position="81"/>
        <end position="103"/>
    </location>
</feature>
<evidence type="ECO:0000256" key="1">
    <source>
        <dbReference type="ARBA" id="ARBA00004651"/>
    </source>
</evidence>
<evidence type="ECO:0000256" key="3">
    <source>
        <dbReference type="ARBA" id="ARBA00022692"/>
    </source>
</evidence>
<dbReference type="EMBL" id="JAFCMP010000390">
    <property type="protein sequence ID" value="KAG5180446.1"/>
    <property type="molecule type" value="Genomic_DNA"/>
</dbReference>
<comment type="caution">
    <text evidence="8">The sequence shown here is derived from an EMBL/GenBank/DDBJ whole genome shotgun (WGS) entry which is preliminary data.</text>
</comment>
<feature type="compositionally biased region" description="Polar residues" evidence="6">
    <location>
        <begin position="953"/>
        <end position="965"/>
    </location>
</feature>
<reference evidence="8" key="1">
    <citation type="submission" date="2021-02" db="EMBL/GenBank/DDBJ databases">
        <title>First Annotated Genome of the Yellow-green Alga Tribonema minus.</title>
        <authorList>
            <person name="Mahan K.M."/>
        </authorList>
    </citation>
    <scope>NUCLEOTIDE SEQUENCE</scope>
    <source>
        <strain evidence="8">UTEX B ZZ1240</strain>
    </source>
</reference>
<feature type="transmembrane region" description="Helical" evidence="7">
    <location>
        <begin position="156"/>
        <end position="173"/>
    </location>
</feature>
<evidence type="ECO:0000256" key="6">
    <source>
        <dbReference type="SAM" id="MobiDB-lite"/>
    </source>
</evidence>
<dbReference type="PANTHER" id="PTHR30509:SF9">
    <property type="entry name" value="MULTIDRUG RESISTANCE PROTEIN MDTO"/>
    <property type="match status" value="1"/>
</dbReference>
<feature type="transmembrane region" description="Helical" evidence="7">
    <location>
        <begin position="123"/>
        <end position="144"/>
    </location>
</feature>
<dbReference type="Proteomes" id="UP000664859">
    <property type="component" value="Unassembled WGS sequence"/>
</dbReference>
<proteinExistence type="predicted"/>
<comment type="subcellular location">
    <subcellularLocation>
        <location evidence="1">Cell membrane</location>
        <topology evidence="1">Multi-pass membrane protein</topology>
    </subcellularLocation>
</comment>
<sequence>MLEPDVERQDTQGYRKQDLEATRDQPPLSPQPEAAQYVEQSTPVYVAESEFRRGLEASFRTALATLISLVWITFRADPHPVIFINTILAIVTTLDTAGATLVAQLSVLHGVSLAAALAVITELVARNSAWGTGMCIFIGNFLILRRRRLDVLGRRLGCATLLAAALSFRTLGVDGWSSYLWAWLRGIVEGGICSLLASLLPYPRLAIREGALRSQYMCYLLQRGTSACVDGFLAGRDERMISRAGLLAEQMRLNCARIKGLHGACYMELNVLFWGQAGGLAPVELMGLVSQNMAPRVECVEGMRQALIALEHDAEQSGFIEHLWPHLQDTKHALGQASGIHMFMYSYLVLALMQEFLALPEMTGWKRRAAALACLTGGAAGGGARERPVWEDGRTYGERLYPLLEEVATRMEELLEDGAATGENLAEVCAFVELDPDTTALRGYQIARLQILHGRNEDATTIARPPASPRTAVATPPATPPPSSGPQPSAASFPSRRAAAQLLLDGSGHGRSALLSNGHEAVIGDGHGAALTLDMITADDDGDAGGADARDAGGSIGGKVPPPFSQALHDEVVAAWDKRGFRGAFARGCFVSNLVTMVVMLSRLVEMVAVLEKRQEMTVWNKFKLAVRAMLRSTWKAVSPVDTYKTIKSTLSSWVQQQGSFFPHDEERQQALTEGGMRLKRSAPSLCRRLSALLRDNQSGFAYPLKVAAILTVCSLFSLEPTLAEQFAPGAWVAFTAAYIVSEDTSSAVVAGNLRLIGRQVALTLHDGGCLVLGAMYGWVLTDIALRNSTGDHPEALRWCAVLGLPPWVALCCFFRHSRTHAYAAVVAAFTAVVIMIGTFSAKDHSGYAALARIQNTIFGLIIYMALDNCIAPVRAKIVLKTHVTHALGTMKNEVEAVEDSLAGSLTCVDTAEAHARAASVDDAAADAPSPRSLMQVVHSAAEGLTSRRHSGQPEQLRSAAQSASLKLTGGTKDRMINWFSRSGAPPSSRHGARRVVQLREVTLPPVDLGGLAQVTAALEKQSKYMVQASQEPNLWHRPFHLPSYMAVYQAQREVLAALVLVKRAEQSFAKVCAQDAWSHEIKQLSGITGHMASLLRLVALALEDAEGIFRAPPEPSVSMWRGWKRSHEATAAAAAAAHESRVQQAQRLLQLQAETRRLNQAIDSDMVAYMLRHRVTAARPSLFFALRFTTTTFSVMRLQRGLLALGHAVTDLLERENYIFYYV</sequence>
<evidence type="ECO:0000256" key="7">
    <source>
        <dbReference type="SAM" id="Phobius"/>
    </source>
</evidence>
<dbReference type="GO" id="GO:0005886">
    <property type="term" value="C:plasma membrane"/>
    <property type="evidence" value="ECO:0007669"/>
    <property type="project" value="UniProtKB-SubCell"/>
</dbReference>
<accession>A0A836CDY4</accession>
<feature type="transmembrane region" description="Helical" evidence="7">
    <location>
        <begin position="822"/>
        <end position="842"/>
    </location>
</feature>
<feature type="transmembrane region" description="Helical" evidence="7">
    <location>
        <begin position="848"/>
        <end position="867"/>
    </location>
</feature>
<evidence type="ECO:0000256" key="4">
    <source>
        <dbReference type="ARBA" id="ARBA00022989"/>
    </source>
</evidence>
<feature type="compositionally biased region" description="Low complexity" evidence="6">
    <location>
        <begin position="486"/>
        <end position="495"/>
    </location>
</feature>
<dbReference type="OrthoDB" id="207409at2759"/>
<keyword evidence="3 7" id="KW-0812">Transmembrane</keyword>
<feature type="region of interest" description="Disordered" evidence="6">
    <location>
        <begin position="1"/>
        <end position="34"/>
    </location>
</feature>